<dbReference type="Pfam" id="PF01408">
    <property type="entry name" value="GFO_IDH_MocA"/>
    <property type="match status" value="1"/>
</dbReference>
<evidence type="ECO:0000259" key="1">
    <source>
        <dbReference type="Pfam" id="PF01408"/>
    </source>
</evidence>
<evidence type="ECO:0000313" key="2">
    <source>
        <dbReference type="EMBL" id="MBW7455390.1"/>
    </source>
</evidence>
<gene>
    <name evidence="2" type="ORF">K0U00_15295</name>
</gene>
<dbReference type="Proteomes" id="UP001519887">
    <property type="component" value="Unassembled WGS sequence"/>
</dbReference>
<protein>
    <submittedName>
        <fullName evidence="2">Gfo/Idh/MocA family oxidoreductase</fullName>
    </submittedName>
</protein>
<feature type="domain" description="Gfo/Idh/MocA-like oxidoreductase N-terminal" evidence="1">
    <location>
        <begin position="4"/>
        <end position="70"/>
    </location>
</feature>
<dbReference type="SUPFAM" id="SSF51735">
    <property type="entry name" value="NAD(P)-binding Rossmann-fold domains"/>
    <property type="match status" value="1"/>
</dbReference>
<keyword evidence="3" id="KW-1185">Reference proteome</keyword>
<reference evidence="2 3" key="1">
    <citation type="submission" date="2021-07" db="EMBL/GenBank/DDBJ databases">
        <title>Paenibacillus radiodurans sp. nov., isolated from the southeastern edge of Tengger Desert.</title>
        <authorList>
            <person name="Zhang G."/>
        </authorList>
    </citation>
    <scope>NUCLEOTIDE SEQUENCE [LARGE SCALE GENOMIC DNA]</scope>
    <source>
        <strain evidence="2 3">CCM 7311</strain>
    </source>
</reference>
<accession>A0ABS7C3L1</accession>
<dbReference type="InterPro" id="IPR000683">
    <property type="entry name" value="Gfo/Idh/MocA-like_OxRdtase_N"/>
</dbReference>
<name>A0ABS7C3L1_9BACL</name>
<dbReference type="Gene3D" id="3.40.50.720">
    <property type="entry name" value="NAD(P)-binding Rossmann-like Domain"/>
    <property type="match status" value="1"/>
</dbReference>
<dbReference type="InterPro" id="IPR036291">
    <property type="entry name" value="NAD(P)-bd_dom_sf"/>
</dbReference>
<sequence>MRKIKAGVIGAGVISNIYLKNLTGMFSNIVEVKAVADLVQELARKRADEYNIPHVYTVDELLADSEIEIVLNL</sequence>
<proteinExistence type="predicted"/>
<feature type="non-terminal residue" evidence="2">
    <location>
        <position position="73"/>
    </location>
</feature>
<dbReference type="EMBL" id="JAHZIK010000356">
    <property type="protein sequence ID" value="MBW7455390.1"/>
    <property type="molecule type" value="Genomic_DNA"/>
</dbReference>
<comment type="caution">
    <text evidence="2">The sequence shown here is derived from an EMBL/GenBank/DDBJ whole genome shotgun (WGS) entry which is preliminary data.</text>
</comment>
<organism evidence="2 3">
    <name type="scientific">Paenibacillus sepulcri</name>
    <dbReference type="NCBI Taxonomy" id="359917"/>
    <lineage>
        <taxon>Bacteria</taxon>
        <taxon>Bacillati</taxon>
        <taxon>Bacillota</taxon>
        <taxon>Bacilli</taxon>
        <taxon>Bacillales</taxon>
        <taxon>Paenibacillaceae</taxon>
        <taxon>Paenibacillus</taxon>
    </lineage>
</organism>
<evidence type="ECO:0000313" key="3">
    <source>
        <dbReference type="Proteomes" id="UP001519887"/>
    </source>
</evidence>